<comment type="caution">
    <text evidence="2">The sequence shown here is derived from an EMBL/GenBank/DDBJ whole genome shotgun (WGS) entry which is preliminary data.</text>
</comment>
<protein>
    <submittedName>
        <fullName evidence="2">Uncharacterized protein</fullName>
    </submittedName>
</protein>
<proteinExistence type="predicted"/>
<sequence length="341" mass="38221">MRLESEIRQINAASTVSPQTPEFYIEGFHQLWEAIRDVAANDLRFLPEDTKPLHSDAVRDRLSSASAIFKYPPLSTESAVATFLRSCAIQNFLSTKTISIIQRRYFAEPTAAVERKSGTQPMDSILDTISGVPAATFSQELSWRLTTVDKLDRLGSNSPSAPTDVSTEPSQGDIIEEILDLLRYFQSPTDQGLRTKLTEIISMAIKLWRALRKDSCQVDFHYDPSTGDWQEWDFVDDLATNGSMAANSPSEIPVALLPSKSFVLFPRITGSFDPNSASPRILHAGWLLPHDSPAFQEAFQEIKRIDYETKELNRRLRRGSSAQNSPIIGKRQGDWPPPHRG</sequence>
<name>A0ABR4AXD2_9LECA</name>
<accession>A0ABR4AXD2</accession>
<feature type="region of interest" description="Disordered" evidence="1">
    <location>
        <begin position="315"/>
        <end position="341"/>
    </location>
</feature>
<reference evidence="2 3" key="1">
    <citation type="submission" date="2024-09" db="EMBL/GenBank/DDBJ databases">
        <title>Rethinking Asexuality: The Enigmatic Case of Functional Sexual Genes in Lepraria (Stereocaulaceae).</title>
        <authorList>
            <person name="Doellman M."/>
            <person name="Sun Y."/>
            <person name="Barcenas-Pena A."/>
            <person name="Lumbsch H.T."/>
            <person name="Grewe F."/>
        </authorList>
    </citation>
    <scope>NUCLEOTIDE SEQUENCE [LARGE SCALE GENOMIC DNA]</scope>
    <source>
        <strain evidence="2 3">Grewe 0041</strain>
    </source>
</reference>
<evidence type="ECO:0000313" key="3">
    <source>
        <dbReference type="Proteomes" id="UP001590951"/>
    </source>
</evidence>
<gene>
    <name evidence="2" type="ORF">ABVK25_009417</name>
</gene>
<dbReference type="EMBL" id="JBHFEH010000049">
    <property type="protein sequence ID" value="KAL2050309.1"/>
    <property type="molecule type" value="Genomic_DNA"/>
</dbReference>
<dbReference type="Proteomes" id="UP001590951">
    <property type="component" value="Unassembled WGS sequence"/>
</dbReference>
<evidence type="ECO:0000313" key="2">
    <source>
        <dbReference type="EMBL" id="KAL2050309.1"/>
    </source>
</evidence>
<organism evidence="2 3">
    <name type="scientific">Lepraria finkii</name>
    <dbReference type="NCBI Taxonomy" id="1340010"/>
    <lineage>
        <taxon>Eukaryota</taxon>
        <taxon>Fungi</taxon>
        <taxon>Dikarya</taxon>
        <taxon>Ascomycota</taxon>
        <taxon>Pezizomycotina</taxon>
        <taxon>Lecanoromycetes</taxon>
        <taxon>OSLEUM clade</taxon>
        <taxon>Lecanoromycetidae</taxon>
        <taxon>Lecanorales</taxon>
        <taxon>Lecanorineae</taxon>
        <taxon>Stereocaulaceae</taxon>
        <taxon>Lepraria</taxon>
    </lineage>
</organism>
<keyword evidence="3" id="KW-1185">Reference proteome</keyword>
<evidence type="ECO:0000256" key="1">
    <source>
        <dbReference type="SAM" id="MobiDB-lite"/>
    </source>
</evidence>